<keyword evidence="3" id="KW-1185">Reference proteome</keyword>
<keyword evidence="1" id="KW-0472">Membrane</keyword>
<gene>
    <name evidence="2" type="ORF">N658DRAFT_490565</name>
</gene>
<keyword evidence="1" id="KW-0812">Transmembrane</keyword>
<accession>A0AAN6T6K4</accession>
<comment type="caution">
    <text evidence="2">The sequence shown here is derived from an EMBL/GenBank/DDBJ whole genome shotgun (WGS) entry which is preliminary data.</text>
</comment>
<sequence>MYLPTYFAWHFLGTGFTFFGFQISMKSIIQHWKLSRGNLLSQQDRYVQVHGLLKNDT</sequence>
<dbReference type="Proteomes" id="UP001305647">
    <property type="component" value="Unassembled WGS sequence"/>
</dbReference>
<keyword evidence="1" id="KW-1133">Transmembrane helix</keyword>
<evidence type="ECO:0000313" key="2">
    <source>
        <dbReference type="EMBL" id="KAK4105959.1"/>
    </source>
</evidence>
<evidence type="ECO:0000313" key="3">
    <source>
        <dbReference type="Proteomes" id="UP001305647"/>
    </source>
</evidence>
<proteinExistence type="predicted"/>
<evidence type="ECO:0000256" key="1">
    <source>
        <dbReference type="SAM" id="Phobius"/>
    </source>
</evidence>
<dbReference type="EMBL" id="MU863624">
    <property type="protein sequence ID" value="KAK4105959.1"/>
    <property type="molecule type" value="Genomic_DNA"/>
</dbReference>
<reference evidence="2" key="1">
    <citation type="journal article" date="2023" name="Mol. Phylogenet. Evol.">
        <title>Genome-scale phylogeny and comparative genomics of the fungal order Sordariales.</title>
        <authorList>
            <person name="Hensen N."/>
            <person name="Bonometti L."/>
            <person name="Westerberg I."/>
            <person name="Brannstrom I.O."/>
            <person name="Guillou S."/>
            <person name="Cros-Aarteil S."/>
            <person name="Calhoun S."/>
            <person name="Haridas S."/>
            <person name="Kuo A."/>
            <person name="Mondo S."/>
            <person name="Pangilinan J."/>
            <person name="Riley R."/>
            <person name="LaButti K."/>
            <person name="Andreopoulos B."/>
            <person name="Lipzen A."/>
            <person name="Chen C."/>
            <person name="Yan M."/>
            <person name="Daum C."/>
            <person name="Ng V."/>
            <person name="Clum A."/>
            <person name="Steindorff A."/>
            <person name="Ohm R.A."/>
            <person name="Martin F."/>
            <person name="Silar P."/>
            <person name="Natvig D.O."/>
            <person name="Lalanne C."/>
            <person name="Gautier V."/>
            <person name="Ament-Velasquez S.L."/>
            <person name="Kruys A."/>
            <person name="Hutchinson M.I."/>
            <person name="Powell A.J."/>
            <person name="Barry K."/>
            <person name="Miller A.N."/>
            <person name="Grigoriev I.V."/>
            <person name="Debuchy R."/>
            <person name="Gladieux P."/>
            <person name="Hiltunen Thoren M."/>
            <person name="Johannesson H."/>
        </authorList>
    </citation>
    <scope>NUCLEOTIDE SEQUENCE</scope>
    <source>
        <strain evidence="2">CBS 757.83</strain>
    </source>
</reference>
<name>A0AAN6T6K4_9PEZI</name>
<organism evidence="2 3">
    <name type="scientific">Parathielavia hyrcaniae</name>
    <dbReference type="NCBI Taxonomy" id="113614"/>
    <lineage>
        <taxon>Eukaryota</taxon>
        <taxon>Fungi</taxon>
        <taxon>Dikarya</taxon>
        <taxon>Ascomycota</taxon>
        <taxon>Pezizomycotina</taxon>
        <taxon>Sordariomycetes</taxon>
        <taxon>Sordariomycetidae</taxon>
        <taxon>Sordariales</taxon>
        <taxon>Chaetomiaceae</taxon>
        <taxon>Parathielavia</taxon>
    </lineage>
</organism>
<protein>
    <submittedName>
        <fullName evidence="2">Uncharacterized protein</fullName>
    </submittedName>
</protein>
<feature type="transmembrane region" description="Helical" evidence="1">
    <location>
        <begin position="6"/>
        <end position="25"/>
    </location>
</feature>
<reference evidence="2" key="2">
    <citation type="submission" date="2023-05" db="EMBL/GenBank/DDBJ databases">
        <authorList>
            <consortium name="Lawrence Berkeley National Laboratory"/>
            <person name="Steindorff A."/>
            <person name="Hensen N."/>
            <person name="Bonometti L."/>
            <person name="Westerberg I."/>
            <person name="Brannstrom I.O."/>
            <person name="Guillou S."/>
            <person name="Cros-Aarteil S."/>
            <person name="Calhoun S."/>
            <person name="Haridas S."/>
            <person name="Kuo A."/>
            <person name="Mondo S."/>
            <person name="Pangilinan J."/>
            <person name="Riley R."/>
            <person name="Labutti K."/>
            <person name="Andreopoulos B."/>
            <person name="Lipzen A."/>
            <person name="Chen C."/>
            <person name="Yanf M."/>
            <person name="Daum C."/>
            <person name="Ng V."/>
            <person name="Clum A."/>
            <person name="Ohm R."/>
            <person name="Martin F."/>
            <person name="Silar P."/>
            <person name="Natvig D."/>
            <person name="Lalanne C."/>
            <person name="Gautier V."/>
            <person name="Ament-Velasquez S.L."/>
            <person name="Kruys A."/>
            <person name="Hutchinson M.I."/>
            <person name="Powell A.J."/>
            <person name="Barry K."/>
            <person name="Miller A.N."/>
            <person name="Grigoriev I.V."/>
            <person name="Debuchy R."/>
            <person name="Gladieux P."/>
            <person name="Thoren M.H."/>
            <person name="Johannesson H."/>
        </authorList>
    </citation>
    <scope>NUCLEOTIDE SEQUENCE</scope>
    <source>
        <strain evidence="2">CBS 757.83</strain>
    </source>
</reference>
<dbReference type="AlphaFoldDB" id="A0AAN6T6K4"/>